<dbReference type="Gene3D" id="3.40.50.620">
    <property type="entry name" value="HUPs"/>
    <property type="match status" value="1"/>
</dbReference>
<dbReference type="Pfam" id="PF00582">
    <property type="entry name" value="Usp"/>
    <property type="match status" value="1"/>
</dbReference>
<dbReference type="InterPro" id="IPR014729">
    <property type="entry name" value="Rossmann-like_a/b/a_fold"/>
</dbReference>
<accession>B5I3K2</accession>
<evidence type="ECO:0000313" key="3">
    <source>
        <dbReference type="Proteomes" id="UP000002785"/>
    </source>
</evidence>
<dbReference type="eggNOG" id="COG0589">
    <property type="taxonomic scope" value="Bacteria"/>
</dbReference>
<name>B5I3K2_STRX2</name>
<reference evidence="2" key="1">
    <citation type="submission" date="2009-10" db="EMBL/GenBank/DDBJ databases">
        <title>The genome sequence of Streptomyces sviceus strain ATCC 29083.</title>
        <authorList>
            <consortium name="The Broad Institute Genome Sequencing Platform"/>
            <consortium name="Broad Institute Microbial Sequencing Center"/>
            <person name="Fischbach M."/>
            <person name="Godfrey P."/>
            <person name="Ward D."/>
            <person name="Young S."/>
            <person name="Zeng Q."/>
            <person name="Koehrsen M."/>
            <person name="Alvarado L."/>
            <person name="Berlin A.M."/>
            <person name="Bochicchio J."/>
            <person name="Borenstein D."/>
            <person name="Chapman S.B."/>
            <person name="Chen Z."/>
            <person name="Engels R."/>
            <person name="Freedman E."/>
            <person name="Gellesch M."/>
            <person name="Goldberg J."/>
            <person name="Griggs A."/>
            <person name="Gujja S."/>
            <person name="Heilman E.R."/>
            <person name="Heiman D.I."/>
            <person name="Hepburn T.A."/>
            <person name="Howarth C."/>
            <person name="Jen D."/>
            <person name="Larson L."/>
            <person name="Lewis B."/>
            <person name="Mehta T."/>
            <person name="Park D."/>
            <person name="Pearson M."/>
            <person name="Richards J."/>
            <person name="Roberts A."/>
            <person name="Saif S."/>
            <person name="Shea T.D."/>
            <person name="Shenoy N."/>
            <person name="Sisk P."/>
            <person name="Stolte C."/>
            <person name="Sykes S.N."/>
            <person name="Thomson T."/>
            <person name="Walk T."/>
            <person name="White J."/>
            <person name="Yandava C."/>
            <person name="Straight P."/>
            <person name="Clardy J."/>
            <person name="Hung D."/>
            <person name="Kolter R."/>
            <person name="Mekalanos J."/>
            <person name="Walker S."/>
            <person name="Walsh C.T."/>
            <person name="Wieland-Brown L.C."/>
            <person name="Haas B."/>
            <person name="Nusbaum C."/>
            <person name="Birren B."/>
        </authorList>
    </citation>
    <scope>NUCLEOTIDE SEQUENCE [LARGE SCALE GENOMIC DNA]</scope>
    <source>
        <strain evidence="2">ATCC 29083</strain>
    </source>
</reference>
<protein>
    <recommendedName>
        <fullName evidence="1">UspA domain-containing protein</fullName>
    </recommendedName>
</protein>
<sequence length="214" mass="23087">MEHVIVARTDRPERAGAVVRWAEREASLRGLPLRVLGDSRSEIPDGTKLLVVGTSDVGLGDFACPVVFVPTAPFPERPGAEVVLAVNVREPAEAAVDFAFDAARVRGVRLRAVHAWRFPSCAAELPFGVPEEDRGAWEDHEVQLLADVLRPWRKKYPQVPVLEDVRLLPPAQALLQRSASAGLVVVGRRPGGAPGAVTRVLPRESLCPVAVVPA</sequence>
<keyword evidence="3" id="KW-1185">Reference proteome</keyword>
<dbReference type="Proteomes" id="UP000002785">
    <property type="component" value="Chromosome"/>
</dbReference>
<organism evidence="2 3">
    <name type="scientific">Streptomyces sviceus (strain ATCC 29083 / DSM 924 / JCM 4929 / NBRC 13980 / NCIMB 11184 / NRRL 5439 / UC 5370)</name>
    <dbReference type="NCBI Taxonomy" id="463191"/>
    <lineage>
        <taxon>Bacteria</taxon>
        <taxon>Bacillati</taxon>
        <taxon>Actinomycetota</taxon>
        <taxon>Actinomycetes</taxon>
        <taxon>Kitasatosporales</taxon>
        <taxon>Streptomycetaceae</taxon>
        <taxon>Streptomyces</taxon>
    </lineage>
</organism>
<proteinExistence type="predicted"/>
<dbReference type="AlphaFoldDB" id="B5I3K2"/>
<dbReference type="EMBL" id="CM000951">
    <property type="protein sequence ID" value="EDY59624.1"/>
    <property type="molecule type" value="Genomic_DNA"/>
</dbReference>
<evidence type="ECO:0000313" key="2">
    <source>
        <dbReference type="EMBL" id="EDY59624.1"/>
    </source>
</evidence>
<gene>
    <name evidence="2" type="ORF">SSEG_06346</name>
</gene>
<dbReference type="RefSeq" id="WP_007379901.1">
    <property type="nucleotide sequence ID" value="NZ_CM000951.1"/>
</dbReference>
<feature type="domain" description="UspA" evidence="1">
    <location>
        <begin position="82"/>
        <end position="213"/>
    </location>
</feature>
<dbReference type="OrthoDB" id="4867015at2"/>
<dbReference type="SUPFAM" id="SSF52402">
    <property type="entry name" value="Adenine nucleotide alpha hydrolases-like"/>
    <property type="match status" value="1"/>
</dbReference>
<dbReference type="HOGENOM" id="CLU_1288315_0_0_11"/>
<dbReference type="InterPro" id="IPR006016">
    <property type="entry name" value="UspA"/>
</dbReference>
<evidence type="ECO:0000259" key="1">
    <source>
        <dbReference type="Pfam" id="PF00582"/>
    </source>
</evidence>